<evidence type="ECO:0000313" key="11">
    <source>
        <dbReference type="Proteomes" id="UP000181870"/>
    </source>
</evidence>
<dbReference type="SUPFAM" id="SSF47384">
    <property type="entry name" value="Homodimeric domain of signal transducing histidine kinase"/>
    <property type="match status" value="1"/>
</dbReference>
<dbReference type="FunFam" id="3.30.565.10:FF:000006">
    <property type="entry name" value="Sensor histidine kinase WalK"/>
    <property type="match status" value="1"/>
</dbReference>
<dbReference type="InterPro" id="IPR035965">
    <property type="entry name" value="PAS-like_dom_sf"/>
</dbReference>
<evidence type="ECO:0000256" key="3">
    <source>
        <dbReference type="ARBA" id="ARBA00022553"/>
    </source>
</evidence>
<dbReference type="SUPFAM" id="SSF52172">
    <property type="entry name" value="CheY-like"/>
    <property type="match status" value="1"/>
</dbReference>
<evidence type="ECO:0000259" key="8">
    <source>
        <dbReference type="PROSITE" id="PS50109"/>
    </source>
</evidence>
<dbReference type="InterPro" id="IPR001789">
    <property type="entry name" value="Sig_transdc_resp-reg_receiver"/>
</dbReference>
<dbReference type="CDD" id="cd00082">
    <property type="entry name" value="HisKA"/>
    <property type="match status" value="1"/>
</dbReference>
<dbReference type="SUPFAM" id="SSF55874">
    <property type="entry name" value="ATPase domain of HSP90 chaperone/DNA topoisomerase II/histidine kinase"/>
    <property type="match status" value="1"/>
</dbReference>
<proteinExistence type="predicted"/>
<dbReference type="Gene3D" id="3.30.565.10">
    <property type="entry name" value="Histidine kinase-like ATPase, C-terminal domain"/>
    <property type="match status" value="1"/>
</dbReference>
<dbReference type="Pfam" id="PF02518">
    <property type="entry name" value="HATPase_c"/>
    <property type="match status" value="1"/>
</dbReference>
<keyword evidence="5 10" id="KW-0418">Kinase</keyword>
<feature type="domain" description="Histidine kinase" evidence="8">
    <location>
        <begin position="517"/>
        <end position="727"/>
    </location>
</feature>
<dbReference type="AlphaFoldDB" id="A0A1G8E460"/>
<dbReference type="CDD" id="cd17546">
    <property type="entry name" value="REC_hyHK_CKI1_RcsC-like"/>
    <property type="match status" value="1"/>
</dbReference>
<dbReference type="InterPro" id="IPR004358">
    <property type="entry name" value="Sig_transdc_His_kin-like_C"/>
</dbReference>
<dbReference type="InterPro" id="IPR005467">
    <property type="entry name" value="His_kinase_dom"/>
</dbReference>
<reference evidence="10 11" key="1">
    <citation type="submission" date="2016-10" db="EMBL/GenBank/DDBJ databases">
        <authorList>
            <person name="de Groot N.N."/>
        </authorList>
    </citation>
    <scope>NUCLEOTIDE SEQUENCE [LARGE SCALE GENOMIC DNA]</scope>
    <source>
        <strain evidence="10 11">NLAE-zl-C57</strain>
    </source>
</reference>
<dbReference type="CDD" id="cd16922">
    <property type="entry name" value="HATPase_EvgS-ArcB-TorS-like"/>
    <property type="match status" value="1"/>
</dbReference>
<dbReference type="PROSITE" id="PS50109">
    <property type="entry name" value="HIS_KIN"/>
    <property type="match status" value="1"/>
</dbReference>
<dbReference type="Gene3D" id="1.10.287.130">
    <property type="match status" value="1"/>
</dbReference>
<dbReference type="InterPro" id="IPR036890">
    <property type="entry name" value="HATPase_C_sf"/>
</dbReference>
<sequence length="873" mass="99553">MDRILHDANNAQRILKLTADTMLLVDRHGVCVDIEPHCDLWFLQENILLGKNIFELLPEYTKERVMPIFQVVLEEQRSISKNFKLVLKDETFYFKCLMFPYDGMVLCQYRDITQRSNVKKRLEQANLTLRAIQKVAQIEQWAYNTNKNVFHYLGYTGVLCEESVQNLAIEKYVELIVEEDRQSFIEWCRVNEKELNMESISYRVRLNGEIFYMRIQTYLREECSDGSFNIEGYIQNITDIQHRRNDIDTLTHAINNAKESIFAARPDGTIIFANRRFLHNHGIPESEDISQLKIYNVAADIPTQEAWDERCKDVIHGGSSNFVAHHPSKINKGILAYEGTMYNVTNDSGEESYWSFAHDISERIRYEAQIKRLNQIMDTTINNLPAGIVVKEINNDFRYIYRNQEAYNRDLYKNDPVGKNDFDFYPPTVAEKKRQEDIQVATSGKGMHWTVEGKDRNGNLIILDKRKIRVDGDELSSPIIVTIEWDVTELEMMKRELLSAKEKAEMSDSLKSAFLANMSHEIRTPLNAIVGFSHLIAESDDAEKRKTYYNIVNANNERLLQLINEILDLSKIESGTIEFSFGPASLHNLCREVYDAHIFRTPQGVSLVYESSDESLMIETDKNRVFQVISNLIGNAVKFTKEGSISYGYKLVDNQIVFHVTDTGTGIEPEKVGRVFERFTKLNNHAQGTGLGLSICKSIVERLGGKISVSSEFGKGTTFTFTLPYTVVESVSVDSEKKNGDETSGGMSSAANTRHACILVAEDTDSNFDLLKAILGKDHQLIRAHDGMEAVTMFDEVKPDLILMDIKMPNLDGLEATKIIRELSATVPIIAQSAFAYEQDRKAAEEAGCNDFIAKPIADDKLKAMIHKWLLPS</sequence>
<feature type="modified residue" description="4-aspartylphosphate" evidence="7">
    <location>
        <position position="805"/>
    </location>
</feature>
<evidence type="ECO:0000256" key="6">
    <source>
        <dbReference type="ARBA" id="ARBA00023012"/>
    </source>
</evidence>
<dbReference type="Pfam" id="PF00072">
    <property type="entry name" value="Response_reg"/>
    <property type="match status" value="1"/>
</dbReference>
<dbReference type="Pfam" id="PF00512">
    <property type="entry name" value="HisKA"/>
    <property type="match status" value="1"/>
</dbReference>
<evidence type="ECO:0000256" key="4">
    <source>
        <dbReference type="ARBA" id="ARBA00022679"/>
    </source>
</evidence>
<dbReference type="Gene3D" id="3.30.450.20">
    <property type="entry name" value="PAS domain"/>
    <property type="match status" value="3"/>
</dbReference>
<keyword evidence="6" id="KW-0902">Two-component regulatory system</keyword>
<dbReference type="SMART" id="SM00387">
    <property type="entry name" value="HATPase_c"/>
    <property type="match status" value="1"/>
</dbReference>
<dbReference type="EC" id="2.7.13.3" evidence="2"/>
<dbReference type="PANTHER" id="PTHR43711">
    <property type="entry name" value="TWO-COMPONENT HISTIDINE KINASE"/>
    <property type="match status" value="1"/>
</dbReference>
<comment type="catalytic activity">
    <reaction evidence="1">
        <text>ATP + protein L-histidine = ADP + protein N-phospho-L-histidine.</text>
        <dbReference type="EC" id="2.7.13.3"/>
    </reaction>
</comment>
<keyword evidence="4" id="KW-0808">Transferase</keyword>
<dbReference type="InterPro" id="IPR036097">
    <property type="entry name" value="HisK_dim/P_sf"/>
</dbReference>
<evidence type="ECO:0000256" key="1">
    <source>
        <dbReference type="ARBA" id="ARBA00000085"/>
    </source>
</evidence>
<dbReference type="SMART" id="SM00448">
    <property type="entry name" value="REC"/>
    <property type="match status" value="1"/>
</dbReference>
<dbReference type="SUPFAM" id="SSF55785">
    <property type="entry name" value="PYP-like sensor domain (PAS domain)"/>
    <property type="match status" value="3"/>
</dbReference>
<dbReference type="PROSITE" id="PS50110">
    <property type="entry name" value="RESPONSE_REGULATORY"/>
    <property type="match status" value="1"/>
</dbReference>
<accession>A0A1G8E460</accession>
<evidence type="ECO:0000256" key="7">
    <source>
        <dbReference type="PROSITE-ProRule" id="PRU00169"/>
    </source>
</evidence>
<dbReference type="PANTHER" id="PTHR43711:SF31">
    <property type="entry name" value="HISTIDINE KINASE"/>
    <property type="match status" value="1"/>
</dbReference>
<dbReference type="SMART" id="SM00091">
    <property type="entry name" value="PAS"/>
    <property type="match status" value="2"/>
</dbReference>
<dbReference type="PRINTS" id="PR00344">
    <property type="entry name" value="BCTRLSENSOR"/>
</dbReference>
<dbReference type="SMART" id="SM00388">
    <property type="entry name" value="HisKA"/>
    <property type="match status" value="1"/>
</dbReference>
<dbReference type="GO" id="GO:0000155">
    <property type="term" value="F:phosphorelay sensor kinase activity"/>
    <property type="evidence" value="ECO:0007669"/>
    <property type="project" value="InterPro"/>
</dbReference>
<dbReference type="InterPro" id="IPR011006">
    <property type="entry name" value="CheY-like_superfamily"/>
</dbReference>
<dbReference type="InterPro" id="IPR003661">
    <property type="entry name" value="HisK_dim/P_dom"/>
</dbReference>
<evidence type="ECO:0000259" key="9">
    <source>
        <dbReference type="PROSITE" id="PS50110"/>
    </source>
</evidence>
<protein>
    <recommendedName>
        <fullName evidence="2">histidine kinase</fullName>
        <ecNumber evidence="2">2.7.13.3</ecNumber>
    </recommendedName>
</protein>
<dbReference type="Gene3D" id="3.40.50.2300">
    <property type="match status" value="1"/>
</dbReference>
<evidence type="ECO:0000256" key="5">
    <source>
        <dbReference type="ARBA" id="ARBA00022777"/>
    </source>
</evidence>
<dbReference type="EMBL" id="FNDO01000009">
    <property type="protein sequence ID" value="SDH64651.1"/>
    <property type="molecule type" value="Genomic_DNA"/>
</dbReference>
<name>A0A1G8E460_BACOV</name>
<dbReference type="InterPro" id="IPR000014">
    <property type="entry name" value="PAS"/>
</dbReference>
<dbReference type="RefSeq" id="WP_074636594.1">
    <property type="nucleotide sequence ID" value="NZ_FNDO01000009.1"/>
</dbReference>
<dbReference type="InterPro" id="IPR050736">
    <property type="entry name" value="Sensor_HK_Regulatory"/>
</dbReference>
<evidence type="ECO:0000256" key="2">
    <source>
        <dbReference type="ARBA" id="ARBA00012438"/>
    </source>
</evidence>
<evidence type="ECO:0000313" key="10">
    <source>
        <dbReference type="EMBL" id="SDH64651.1"/>
    </source>
</evidence>
<dbReference type="Proteomes" id="UP000181870">
    <property type="component" value="Unassembled WGS sequence"/>
</dbReference>
<feature type="domain" description="Response regulatory" evidence="9">
    <location>
        <begin position="757"/>
        <end position="870"/>
    </location>
</feature>
<organism evidence="10 11">
    <name type="scientific">Bacteroides ovatus</name>
    <dbReference type="NCBI Taxonomy" id="28116"/>
    <lineage>
        <taxon>Bacteria</taxon>
        <taxon>Pseudomonadati</taxon>
        <taxon>Bacteroidota</taxon>
        <taxon>Bacteroidia</taxon>
        <taxon>Bacteroidales</taxon>
        <taxon>Bacteroidaceae</taxon>
        <taxon>Bacteroides</taxon>
    </lineage>
</organism>
<keyword evidence="3 7" id="KW-0597">Phosphoprotein</keyword>
<dbReference type="Pfam" id="PF13426">
    <property type="entry name" value="PAS_9"/>
    <property type="match status" value="1"/>
</dbReference>
<gene>
    <name evidence="10" type="ORF">SAMN05192582_100997</name>
</gene>
<dbReference type="InterPro" id="IPR003594">
    <property type="entry name" value="HATPase_dom"/>
</dbReference>